<sequence>MRVLTMQRLMKTTKTPLLALVKHNDHRLKEFVYKILQDDTPCAIVQQSETPTGAAPNAESTTTPTTSLFMPVHNRPPHRRQVQSQNHSAVVVTNENRTSMTCPYCLQRVIHPRKKVSNKTKTNLGTSCCINPACPSVKECWNSFGRDTISATCIALQAYGLMTNDPVF</sequence>
<gene>
    <name evidence="1" type="ORF">DM01DRAFT_1386104</name>
</gene>
<dbReference type="OrthoDB" id="2289379at2759"/>
<keyword evidence="2" id="KW-1185">Reference proteome</keyword>
<dbReference type="EMBL" id="MCGT01000036">
    <property type="protein sequence ID" value="ORX46757.1"/>
    <property type="molecule type" value="Genomic_DNA"/>
</dbReference>
<comment type="caution">
    <text evidence="1">The sequence shown here is derived from an EMBL/GenBank/DDBJ whole genome shotgun (WGS) entry which is preliminary data.</text>
</comment>
<name>A0A1X2G711_9FUNG</name>
<protein>
    <submittedName>
        <fullName evidence="1">Uncharacterized protein</fullName>
    </submittedName>
</protein>
<accession>A0A1X2G711</accession>
<proteinExistence type="predicted"/>
<dbReference type="AlphaFoldDB" id="A0A1X2G711"/>
<evidence type="ECO:0000313" key="1">
    <source>
        <dbReference type="EMBL" id="ORX46757.1"/>
    </source>
</evidence>
<reference evidence="1 2" key="1">
    <citation type="submission" date="2016-07" db="EMBL/GenBank/DDBJ databases">
        <title>Pervasive Adenine N6-methylation of Active Genes in Fungi.</title>
        <authorList>
            <consortium name="DOE Joint Genome Institute"/>
            <person name="Mondo S.J."/>
            <person name="Dannebaum R.O."/>
            <person name="Kuo R.C."/>
            <person name="Labutti K."/>
            <person name="Haridas S."/>
            <person name="Kuo A."/>
            <person name="Salamov A."/>
            <person name="Ahrendt S.R."/>
            <person name="Lipzen A."/>
            <person name="Sullivan W."/>
            <person name="Andreopoulos W.B."/>
            <person name="Clum A."/>
            <person name="Lindquist E."/>
            <person name="Daum C."/>
            <person name="Ramamoorthy G.K."/>
            <person name="Gryganskyi A."/>
            <person name="Culley D."/>
            <person name="Magnuson J.K."/>
            <person name="James T.Y."/>
            <person name="O'Malley M.A."/>
            <person name="Stajich J.E."/>
            <person name="Spatafora J.W."/>
            <person name="Visel A."/>
            <person name="Grigoriev I.V."/>
        </authorList>
    </citation>
    <scope>NUCLEOTIDE SEQUENCE [LARGE SCALE GENOMIC DNA]</scope>
    <source>
        <strain evidence="1 2">NRRL 3301</strain>
    </source>
</reference>
<evidence type="ECO:0000313" key="2">
    <source>
        <dbReference type="Proteomes" id="UP000242146"/>
    </source>
</evidence>
<dbReference type="Proteomes" id="UP000242146">
    <property type="component" value="Unassembled WGS sequence"/>
</dbReference>
<organism evidence="1 2">
    <name type="scientific">Hesseltinella vesiculosa</name>
    <dbReference type="NCBI Taxonomy" id="101127"/>
    <lineage>
        <taxon>Eukaryota</taxon>
        <taxon>Fungi</taxon>
        <taxon>Fungi incertae sedis</taxon>
        <taxon>Mucoromycota</taxon>
        <taxon>Mucoromycotina</taxon>
        <taxon>Mucoromycetes</taxon>
        <taxon>Mucorales</taxon>
        <taxon>Cunninghamellaceae</taxon>
        <taxon>Hesseltinella</taxon>
    </lineage>
</organism>